<proteinExistence type="predicted"/>
<sequence>MAQRTASHLDSQKAYLIHQPQGVPTMTAAHHNESEVARIRQAIIAEHEAGQHALYSLAAGPARHDFITAKQQRIGEHFHDLAGIVSSEQTAIAIIADTLKDVEVGNHAP</sequence>
<dbReference type="EMBL" id="BNJK01000002">
    <property type="protein sequence ID" value="GHO99524.1"/>
    <property type="molecule type" value="Genomic_DNA"/>
</dbReference>
<gene>
    <name evidence="1" type="ORF">KSF_095720</name>
</gene>
<accession>A0A8J3IPH8</accession>
<name>A0A8J3IPH8_9CHLR</name>
<reference evidence="1" key="1">
    <citation type="submission" date="2020-10" db="EMBL/GenBank/DDBJ databases">
        <title>Taxonomic study of unclassified bacteria belonging to the class Ktedonobacteria.</title>
        <authorList>
            <person name="Yabe S."/>
            <person name="Wang C.M."/>
            <person name="Zheng Y."/>
            <person name="Sakai Y."/>
            <person name="Cavaletti L."/>
            <person name="Monciardini P."/>
            <person name="Donadio S."/>
        </authorList>
    </citation>
    <scope>NUCLEOTIDE SEQUENCE</scope>
    <source>
        <strain evidence="1">ID150040</strain>
    </source>
</reference>
<dbReference type="AlphaFoldDB" id="A0A8J3IPH8"/>
<keyword evidence="2" id="KW-1185">Reference proteome</keyword>
<comment type="caution">
    <text evidence="1">The sequence shown here is derived from an EMBL/GenBank/DDBJ whole genome shotgun (WGS) entry which is preliminary data.</text>
</comment>
<evidence type="ECO:0000313" key="1">
    <source>
        <dbReference type="EMBL" id="GHO99524.1"/>
    </source>
</evidence>
<dbReference type="Proteomes" id="UP000597444">
    <property type="component" value="Unassembled WGS sequence"/>
</dbReference>
<protein>
    <submittedName>
        <fullName evidence="1">Uncharacterized protein</fullName>
    </submittedName>
</protein>
<evidence type="ECO:0000313" key="2">
    <source>
        <dbReference type="Proteomes" id="UP000597444"/>
    </source>
</evidence>
<organism evidence="1 2">
    <name type="scientific">Reticulibacter mediterranei</name>
    <dbReference type="NCBI Taxonomy" id="2778369"/>
    <lineage>
        <taxon>Bacteria</taxon>
        <taxon>Bacillati</taxon>
        <taxon>Chloroflexota</taxon>
        <taxon>Ktedonobacteria</taxon>
        <taxon>Ktedonobacterales</taxon>
        <taxon>Reticulibacteraceae</taxon>
        <taxon>Reticulibacter</taxon>
    </lineage>
</organism>